<dbReference type="InterPro" id="IPR004910">
    <property type="entry name" value="Yippee/Mis18/Cereblon"/>
</dbReference>
<reference evidence="6" key="1">
    <citation type="submission" date="2021-09" db="EMBL/GenBank/DDBJ databases">
        <authorList>
            <consortium name="AG Swart"/>
            <person name="Singh M."/>
            <person name="Singh A."/>
            <person name="Seah K."/>
            <person name="Emmerich C."/>
        </authorList>
    </citation>
    <scope>NUCLEOTIDE SEQUENCE</scope>
    <source>
        <strain evidence="6">ATCC30299</strain>
    </source>
</reference>
<dbReference type="InterPro" id="IPR034751">
    <property type="entry name" value="Yippee"/>
</dbReference>
<accession>A0AAU9IWZ6</accession>
<name>A0AAU9IWZ6_9CILI</name>
<proteinExistence type="inferred from homology"/>
<dbReference type="Pfam" id="PF03226">
    <property type="entry name" value="Yippee-Mis18"/>
    <property type="match status" value="1"/>
</dbReference>
<evidence type="ECO:0000256" key="2">
    <source>
        <dbReference type="ARBA" id="ARBA00022723"/>
    </source>
</evidence>
<dbReference type="AlphaFoldDB" id="A0AAU9IWZ6"/>
<keyword evidence="7" id="KW-1185">Reference proteome</keyword>
<keyword evidence="2" id="KW-0479">Metal-binding</keyword>
<protein>
    <recommendedName>
        <fullName evidence="4">Protein yippee-like</fullName>
    </recommendedName>
</protein>
<sequence length="113" mass="13207">MGKEFQEYLNCSQIYACEVCKAHLTSQSQLISKTFSGRFGRAFLFKTVINSKLGNPEEKILLSGLYIVRDLFCKSCDLLIGWKYDKAYEESQKYKEGKFILERNQIIKLEWDT</sequence>
<dbReference type="InterPro" id="IPR039058">
    <property type="entry name" value="Yippee_fam"/>
</dbReference>
<comment type="similarity">
    <text evidence="1 4">Belongs to the yippee family.</text>
</comment>
<evidence type="ECO:0000313" key="6">
    <source>
        <dbReference type="EMBL" id="CAG9318218.1"/>
    </source>
</evidence>
<organism evidence="6 7">
    <name type="scientific">Blepharisma stoltei</name>
    <dbReference type="NCBI Taxonomy" id="1481888"/>
    <lineage>
        <taxon>Eukaryota</taxon>
        <taxon>Sar</taxon>
        <taxon>Alveolata</taxon>
        <taxon>Ciliophora</taxon>
        <taxon>Postciliodesmatophora</taxon>
        <taxon>Heterotrichea</taxon>
        <taxon>Heterotrichida</taxon>
        <taxon>Blepharismidae</taxon>
        <taxon>Blepharisma</taxon>
    </lineage>
</organism>
<evidence type="ECO:0000256" key="4">
    <source>
        <dbReference type="RuleBase" id="RU110713"/>
    </source>
</evidence>
<keyword evidence="3" id="KW-0862">Zinc</keyword>
<evidence type="ECO:0000259" key="5">
    <source>
        <dbReference type="PROSITE" id="PS51792"/>
    </source>
</evidence>
<feature type="domain" description="Yippee" evidence="5">
    <location>
        <begin position="13"/>
        <end position="110"/>
    </location>
</feature>
<comment type="caution">
    <text evidence="6">The sequence shown here is derived from an EMBL/GenBank/DDBJ whole genome shotgun (WGS) entry which is preliminary data.</text>
</comment>
<dbReference type="GO" id="GO:0046872">
    <property type="term" value="F:metal ion binding"/>
    <property type="evidence" value="ECO:0007669"/>
    <property type="project" value="UniProtKB-KW"/>
</dbReference>
<dbReference type="PROSITE" id="PS51792">
    <property type="entry name" value="YIPPEE"/>
    <property type="match status" value="1"/>
</dbReference>
<evidence type="ECO:0000256" key="1">
    <source>
        <dbReference type="ARBA" id="ARBA00005613"/>
    </source>
</evidence>
<dbReference type="Proteomes" id="UP001162131">
    <property type="component" value="Unassembled WGS sequence"/>
</dbReference>
<dbReference type="PANTHER" id="PTHR13848">
    <property type="entry name" value="PROTEIN YIPPEE-LIKE CG15309-RELATED"/>
    <property type="match status" value="1"/>
</dbReference>
<evidence type="ECO:0000256" key="3">
    <source>
        <dbReference type="ARBA" id="ARBA00022833"/>
    </source>
</evidence>
<gene>
    <name evidence="6" type="ORF">BSTOLATCC_MIC20698</name>
</gene>
<dbReference type="EMBL" id="CAJZBQ010000020">
    <property type="protein sequence ID" value="CAG9318218.1"/>
    <property type="molecule type" value="Genomic_DNA"/>
</dbReference>
<evidence type="ECO:0000313" key="7">
    <source>
        <dbReference type="Proteomes" id="UP001162131"/>
    </source>
</evidence>